<dbReference type="HOGENOM" id="CLU_1636227_0_0_1"/>
<dbReference type="RefSeq" id="XP_003324957.2">
    <property type="nucleotide sequence ID" value="XM_003324909.2"/>
</dbReference>
<feature type="region of interest" description="Disordered" evidence="1">
    <location>
        <begin position="133"/>
        <end position="162"/>
    </location>
</feature>
<dbReference type="AlphaFoldDB" id="E3K8S1"/>
<dbReference type="InParanoid" id="E3K8S1"/>
<proteinExistence type="predicted"/>
<dbReference type="VEuPathDB" id="FungiDB:PGTG_06494"/>
<evidence type="ECO:0000313" key="3">
    <source>
        <dbReference type="Proteomes" id="UP000008783"/>
    </source>
</evidence>
<sequence length="162" mass="17696">MCNLAYAVACWKRIEGSPDGVFPVPIAPELHYTPRSTCRMRAGGNGAKRNGQFTHNYHLSRKIDAGSAWHIAYQHSGQIGVLAAEAHSTAGQTGESRWVHRQLGLPNLTPLSTSSTRSEPAGLFPFPSALPPHAPGCHHERQVEKETCSSFETQKKKNARSI</sequence>
<dbReference type="EMBL" id="DS178276">
    <property type="protein sequence ID" value="EFP80538.2"/>
    <property type="molecule type" value="Genomic_DNA"/>
</dbReference>
<dbReference type="GeneID" id="10539549"/>
<dbReference type="Proteomes" id="UP000008783">
    <property type="component" value="Unassembled WGS sequence"/>
</dbReference>
<evidence type="ECO:0000256" key="1">
    <source>
        <dbReference type="SAM" id="MobiDB-lite"/>
    </source>
</evidence>
<reference key="1">
    <citation type="submission" date="2007-01" db="EMBL/GenBank/DDBJ databases">
        <title>The Genome Sequence of Puccinia graminis f. sp. tritici Strain CRL 75-36-700-3.</title>
        <authorList>
            <consortium name="The Broad Institute Genome Sequencing Platform"/>
            <person name="Birren B."/>
            <person name="Lander E."/>
            <person name="Galagan J."/>
            <person name="Nusbaum C."/>
            <person name="Devon K."/>
            <person name="Cuomo C."/>
            <person name="Jaffe D."/>
            <person name="Butler J."/>
            <person name="Alvarez P."/>
            <person name="Gnerre S."/>
            <person name="Grabherr M."/>
            <person name="Mauceli E."/>
            <person name="Brockman W."/>
            <person name="Young S."/>
            <person name="LaButti K."/>
            <person name="Sykes S."/>
            <person name="DeCaprio D."/>
            <person name="Crawford M."/>
            <person name="Koehrsen M."/>
            <person name="Engels R."/>
            <person name="Montgomery P."/>
            <person name="Pearson M."/>
            <person name="Howarth C."/>
            <person name="Larson L."/>
            <person name="White J."/>
            <person name="Zeng Q."/>
            <person name="Kodira C."/>
            <person name="Yandava C."/>
            <person name="Alvarado L."/>
            <person name="O'Leary S."/>
            <person name="Szabo L."/>
            <person name="Dean R."/>
            <person name="Schein J."/>
        </authorList>
    </citation>
    <scope>NUCLEOTIDE SEQUENCE</scope>
    <source>
        <strain>CRL 75-36-700-3</strain>
    </source>
</reference>
<organism evidence="2 3">
    <name type="scientific">Puccinia graminis f. sp. tritici (strain CRL 75-36-700-3 / race SCCL)</name>
    <name type="common">Black stem rust fungus</name>
    <dbReference type="NCBI Taxonomy" id="418459"/>
    <lineage>
        <taxon>Eukaryota</taxon>
        <taxon>Fungi</taxon>
        <taxon>Dikarya</taxon>
        <taxon>Basidiomycota</taxon>
        <taxon>Pucciniomycotina</taxon>
        <taxon>Pucciniomycetes</taxon>
        <taxon>Pucciniales</taxon>
        <taxon>Pucciniaceae</taxon>
        <taxon>Puccinia</taxon>
    </lineage>
</organism>
<dbReference type="OrthoDB" id="2517697at2759"/>
<keyword evidence="3" id="KW-1185">Reference proteome</keyword>
<evidence type="ECO:0000313" key="2">
    <source>
        <dbReference type="EMBL" id="EFP80538.2"/>
    </source>
</evidence>
<accession>E3K8S1</accession>
<reference evidence="3" key="2">
    <citation type="journal article" date="2011" name="Proc. Natl. Acad. Sci. U.S.A.">
        <title>Obligate biotrophy features unraveled by the genomic analysis of rust fungi.</title>
        <authorList>
            <person name="Duplessis S."/>
            <person name="Cuomo C.A."/>
            <person name="Lin Y.-C."/>
            <person name="Aerts A."/>
            <person name="Tisserant E."/>
            <person name="Veneault-Fourrey C."/>
            <person name="Joly D.L."/>
            <person name="Hacquard S."/>
            <person name="Amselem J."/>
            <person name="Cantarel B.L."/>
            <person name="Chiu R."/>
            <person name="Coutinho P.M."/>
            <person name="Feau N."/>
            <person name="Field M."/>
            <person name="Frey P."/>
            <person name="Gelhaye E."/>
            <person name="Goldberg J."/>
            <person name="Grabherr M.G."/>
            <person name="Kodira C.D."/>
            <person name="Kohler A."/>
            <person name="Kuees U."/>
            <person name="Lindquist E.A."/>
            <person name="Lucas S.M."/>
            <person name="Mago R."/>
            <person name="Mauceli E."/>
            <person name="Morin E."/>
            <person name="Murat C."/>
            <person name="Pangilinan J.L."/>
            <person name="Park R."/>
            <person name="Pearson M."/>
            <person name="Quesneville H."/>
            <person name="Rouhier N."/>
            <person name="Sakthikumar S."/>
            <person name="Salamov A.A."/>
            <person name="Schmutz J."/>
            <person name="Selles B."/>
            <person name="Shapiro H."/>
            <person name="Tanguay P."/>
            <person name="Tuskan G.A."/>
            <person name="Henrissat B."/>
            <person name="Van de Peer Y."/>
            <person name="Rouze P."/>
            <person name="Ellis J.G."/>
            <person name="Dodds P.N."/>
            <person name="Schein J.E."/>
            <person name="Zhong S."/>
            <person name="Hamelin R.C."/>
            <person name="Grigoriev I.V."/>
            <person name="Szabo L.J."/>
            <person name="Martin F."/>
        </authorList>
    </citation>
    <scope>NUCLEOTIDE SEQUENCE [LARGE SCALE GENOMIC DNA]</scope>
    <source>
        <strain evidence="3">CRL 75-36-700-3 / race SCCL</strain>
    </source>
</reference>
<name>E3K8S1_PUCGT</name>
<feature type="compositionally biased region" description="Basic and acidic residues" evidence="1">
    <location>
        <begin position="137"/>
        <end position="147"/>
    </location>
</feature>
<protein>
    <submittedName>
        <fullName evidence="2">Uncharacterized protein</fullName>
    </submittedName>
</protein>
<gene>
    <name evidence="2" type="ORF">PGTG_06494</name>
</gene>
<dbReference type="KEGG" id="pgr:PGTG_06494"/>